<gene>
    <name evidence="2" type="ORF">SAMN05444008_12323</name>
</gene>
<protein>
    <submittedName>
        <fullName evidence="2">Uncharacterized protein</fullName>
    </submittedName>
</protein>
<evidence type="ECO:0000313" key="3">
    <source>
        <dbReference type="Proteomes" id="UP000184368"/>
    </source>
</evidence>
<evidence type="ECO:0000313" key="2">
    <source>
        <dbReference type="EMBL" id="SHG25857.1"/>
    </source>
</evidence>
<reference evidence="2 3" key="1">
    <citation type="submission" date="2016-11" db="EMBL/GenBank/DDBJ databases">
        <authorList>
            <person name="Jaros S."/>
            <person name="Januszkiewicz K."/>
            <person name="Wedrychowicz H."/>
        </authorList>
    </citation>
    <scope>NUCLEOTIDE SEQUENCE [LARGE SCALE GENOMIC DNA]</scope>
    <source>
        <strain evidence="2 3">DSM 26897</strain>
    </source>
</reference>
<keyword evidence="1" id="KW-1133">Transmembrane helix</keyword>
<keyword evidence="1" id="KW-0472">Membrane</keyword>
<sequence>MPVGYCLVACNIYHHPETMLMQTKDARRIALFGAAVFLTLATAIGTFIRKL</sequence>
<feature type="transmembrane region" description="Helical" evidence="1">
    <location>
        <begin position="29"/>
        <end position="48"/>
    </location>
</feature>
<evidence type="ECO:0000256" key="1">
    <source>
        <dbReference type="SAM" id="Phobius"/>
    </source>
</evidence>
<dbReference type="EMBL" id="FQUO01000023">
    <property type="protein sequence ID" value="SHG25857.1"/>
    <property type="molecule type" value="Genomic_DNA"/>
</dbReference>
<accession>A0A1M5IC86</accession>
<keyword evidence="1" id="KW-0812">Transmembrane</keyword>
<dbReference type="Proteomes" id="UP000184368">
    <property type="component" value="Unassembled WGS sequence"/>
</dbReference>
<keyword evidence="3" id="KW-1185">Reference proteome</keyword>
<dbReference type="AlphaFoldDB" id="A0A1M5IC86"/>
<organism evidence="2 3">
    <name type="scientific">Cnuella takakiae</name>
    <dbReference type="NCBI Taxonomy" id="1302690"/>
    <lineage>
        <taxon>Bacteria</taxon>
        <taxon>Pseudomonadati</taxon>
        <taxon>Bacteroidota</taxon>
        <taxon>Chitinophagia</taxon>
        <taxon>Chitinophagales</taxon>
        <taxon>Chitinophagaceae</taxon>
        <taxon>Cnuella</taxon>
    </lineage>
</organism>
<name>A0A1M5IC86_9BACT</name>
<proteinExistence type="predicted"/>